<evidence type="ECO:0000313" key="2">
    <source>
        <dbReference type="EMBL" id="WKW15390.1"/>
    </source>
</evidence>
<evidence type="ECO:0008006" key="4">
    <source>
        <dbReference type="Google" id="ProtNLM"/>
    </source>
</evidence>
<organism evidence="2 3">
    <name type="scientific">Pseudogemmatithrix spongiicola</name>
    <dbReference type="NCBI Taxonomy" id="3062599"/>
    <lineage>
        <taxon>Bacteria</taxon>
        <taxon>Pseudomonadati</taxon>
        <taxon>Gemmatimonadota</taxon>
        <taxon>Gemmatimonadia</taxon>
        <taxon>Gemmatimonadales</taxon>
        <taxon>Gemmatimonadaceae</taxon>
        <taxon>Pseudogemmatithrix</taxon>
    </lineage>
</organism>
<accession>A0AA49JVN9</accession>
<dbReference type="Proteomes" id="UP001229955">
    <property type="component" value="Chromosome"/>
</dbReference>
<protein>
    <recommendedName>
        <fullName evidence="4">Glycosyltransferase subfamily 4-like N-terminal domain-containing protein</fullName>
    </recommendedName>
</protein>
<reference evidence="2" key="1">
    <citation type="submission" date="2023-07" db="EMBL/GenBank/DDBJ databases">
        <authorList>
            <person name="Haufschild T."/>
            <person name="Kallscheuer N."/>
            <person name="Hammer J."/>
            <person name="Kohn T."/>
            <person name="Kabuu M."/>
            <person name="Jogler M."/>
            <person name="Wohfarth N."/>
            <person name="Heuer A."/>
            <person name="Rohde M."/>
            <person name="van Teeseling M.C.F."/>
            <person name="Jogler C."/>
        </authorList>
    </citation>
    <scope>NUCLEOTIDE SEQUENCE</scope>
    <source>
        <strain evidence="1">Strain 138</strain>
        <strain evidence="2">Strain 318</strain>
    </source>
</reference>
<evidence type="ECO:0000313" key="3">
    <source>
        <dbReference type="Proteomes" id="UP001229955"/>
    </source>
</evidence>
<sequence>MPTIGIITRYAPSTRAITATDAAALADALARSDDGLRVLLYCAGGRYDGAHAKESEPGRFETVRLDASDPAKTGVSRLLNSVVVGMRLAWASRHCDVVVAQTDPPLVGLWVGLLRALRRRPWADWTMDLYPDAFVAAGLAGPRALPVRLIQWLQRRLRPTLTIALGDGQSAYLVQIGRAGARTEVLPCGVPRSSSPPPAAGADDARGVSATYAGNIGQAHDVDRVAAALFGFADAGAAVTVAPSGAKADALRAAVAQRPEIQLRASMSHAELAQVDFHVASLADAWTHLCVPSKAVTAASLGAHVIFLGRADSDSARLAGQRCLVLPPTLSLDEIRAECRRLAEQGRPRDPDDPRVPAQHRYTAGLASVSRSLRDLCAA</sequence>
<dbReference type="EMBL" id="CP130613">
    <property type="protein sequence ID" value="WKW15390.1"/>
    <property type="molecule type" value="Genomic_DNA"/>
</dbReference>
<name>A0AA49Q8S3_9BACT</name>
<dbReference type="AlphaFoldDB" id="A0AA49Q8S3"/>
<proteinExistence type="predicted"/>
<gene>
    <name evidence="1" type="ORF">Strain138_001776</name>
    <name evidence="2" type="ORF">Strain318_001775</name>
</gene>
<dbReference type="SUPFAM" id="SSF53756">
    <property type="entry name" value="UDP-Glycosyltransferase/glycogen phosphorylase"/>
    <property type="match status" value="1"/>
</dbReference>
<evidence type="ECO:0000313" key="1">
    <source>
        <dbReference type="EMBL" id="WKW12483.1"/>
    </source>
</evidence>
<dbReference type="KEGG" id="pspc:Strain318_001775"/>
<keyword evidence="3" id="KW-1185">Reference proteome</keyword>
<accession>A0AA49Q8S3</accession>
<dbReference type="EMBL" id="CP130612">
    <property type="protein sequence ID" value="WKW12483.1"/>
    <property type="molecule type" value="Genomic_DNA"/>
</dbReference>
<dbReference type="RefSeq" id="WP_367885361.1">
    <property type="nucleotide sequence ID" value="NZ_CP130612.1"/>
</dbReference>